<gene>
    <name evidence="1" type="ORF">LCGC14_0266880</name>
</gene>
<name>A0A0F9UGL8_9ZZZZ</name>
<organism evidence="1">
    <name type="scientific">marine sediment metagenome</name>
    <dbReference type="NCBI Taxonomy" id="412755"/>
    <lineage>
        <taxon>unclassified sequences</taxon>
        <taxon>metagenomes</taxon>
        <taxon>ecological metagenomes</taxon>
    </lineage>
</organism>
<dbReference type="EMBL" id="LAZR01000146">
    <property type="protein sequence ID" value="KKN86512.1"/>
    <property type="molecule type" value="Genomic_DNA"/>
</dbReference>
<dbReference type="AlphaFoldDB" id="A0A0F9UGL8"/>
<comment type="caution">
    <text evidence="1">The sequence shown here is derived from an EMBL/GenBank/DDBJ whole genome shotgun (WGS) entry which is preliminary data.</text>
</comment>
<protein>
    <submittedName>
        <fullName evidence="1">Uncharacterized protein</fullName>
    </submittedName>
</protein>
<reference evidence="1" key="1">
    <citation type="journal article" date="2015" name="Nature">
        <title>Complex archaea that bridge the gap between prokaryotes and eukaryotes.</title>
        <authorList>
            <person name="Spang A."/>
            <person name="Saw J.H."/>
            <person name="Jorgensen S.L."/>
            <person name="Zaremba-Niedzwiedzka K."/>
            <person name="Martijn J."/>
            <person name="Lind A.E."/>
            <person name="van Eijk R."/>
            <person name="Schleper C."/>
            <person name="Guy L."/>
            <person name="Ettema T.J."/>
        </authorList>
    </citation>
    <scope>NUCLEOTIDE SEQUENCE</scope>
</reference>
<accession>A0A0F9UGL8</accession>
<proteinExistence type="predicted"/>
<sequence length="130" mass="15774">MTTIVHVDKSNSFLCIKSFHDKFLEGHIYSRDQIMRSLLNMCKRSNWIVSEEEYKSFYHIFKITNNNMTLLFIPIVCSKCFPKYDDDIPIQKSWDDPDKWLMCRRCEHSWYEESYEYIVGTIPHRKLNTF</sequence>
<evidence type="ECO:0000313" key="1">
    <source>
        <dbReference type="EMBL" id="KKN86512.1"/>
    </source>
</evidence>